<organism evidence="1 2">
    <name type="scientific">Candidatus Pseudomonas adelgestsugas</name>
    <dbReference type="NCBI Taxonomy" id="1302376"/>
    <lineage>
        <taxon>Bacteria</taxon>
        <taxon>Pseudomonadati</taxon>
        <taxon>Pseudomonadota</taxon>
        <taxon>Gammaproteobacteria</taxon>
        <taxon>Pseudomonadales</taxon>
        <taxon>Pseudomonadaceae</taxon>
        <taxon>Pseudomonas</taxon>
    </lineage>
</organism>
<evidence type="ECO:0000313" key="2">
    <source>
        <dbReference type="Proteomes" id="UP000288953"/>
    </source>
</evidence>
<protein>
    <submittedName>
        <fullName evidence="1">Uncharacterized protein</fullName>
    </submittedName>
</protein>
<dbReference type="Proteomes" id="UP000288953">
    <property type="component" value="Chromosome"/>
</dbReference>
<evidence type="ECO:0000313" key="1">
    <source>
        <dbReference type="EMBL" id="QAX81442.1"/>
    </source>
</evidence>
<name>A0ABX5R7L8_9PSED</name>
<dbReference type="EMBL" id="CP026512">
    <property type="protein sequence ID" value="QAX81442.1"/>
    <property type="molecule type" value="Genomic_DNA"/>
</dbReference>
<proteinExistence type="predicted"/>
<keyword evidence="2" id="KW-1185">Reference proteome</keyword>
<reference evidence="1 2" key="1">
    <citation type="journal article" date="2018" name="Genome Biol. Evol.">
        <title>Partnering With a Pest: Genomes of Hemlock Woolly Adelgid Symbionts Reveal Atypical Nutritional Provisioning Patterns in Dual-Obligate Bacteria.</title>
        <authorList>
            <person name="Weglarz K.M."/>
            <person name="Havill N.P."/>
            <person name="Burke G.R."/>
            <person name="von Dohlen C.D."/>
        </authorList>
    </citation>
    <scope>NUCLEOTIDE SEQUENCE [LARGE SCALE GENOMIC DNA]</scope>
    <source>
        <strain evidence="1 2">HWA_ENA</strain>
    </source>
</reference>
<accession>A0ABX5R7L8</accession>
<sequence>MAAECLNRLLIGKFNMMFMKVKLVWQGARKEPFNLDYAVYHSELLLLADIGEERYAAFFGVLIIHYLSVVGA</sequence>
<gene>
    <name evidence="1" type="ORF">C3B55_00068</name>
</gene>